<evidence type="ECO:0000313" key="2">
    <source>
        <dbReference type="EMBL" id="RIA75619.1"/>
    </source>
</evidence>
<keyword evidence="2" id="KW-0808">Transferase</keyword>
<dbReference type="InParanoid" id="A0A397RT75"/>
<sequence length="123" mass="14430">MDNPIAYGYFEKDSLKGFVEGFYEKWNRRFRISNIIIFDNDLRGKGIGKMLLDQIKIDAKKSGARMVVLETQSYNYKAISFYEKNGFEIIGFDLFAYSNSDIKNHNIRIEMGLRIDEYGKRLC</sequence>
<feature type="domain" description="N-acetyltransferase" evidence="1">
    <location>
        <begin position="1"/>
        <end position="116"/>
    </location>
</feature>
<dbReference type="Proteomes" id="UP000266506">
    <property type="component" value="Unassembled WGS sequence"/>
</dbReference>
<dbReference type="RefSeq" id="WP_119016485.1">
    <property type="nucleotide sequence ID" value="NZ_QXEV01000015.1"/>
</dbReference>
<evidence type="ECO:0000259" key="1">
    <source>
        <dbReference type="PROSITE" id="PS51186"/>
    </source>
</evidence>
<dbReference type="CDD" id="cd04301">
    <property type="entry name" value="NAT_SF"/>
    <property type="match status" value="1"/>
</dbReference>
<accession>A0A397RT75</accession>
<dbReference type="InterPro" id="IPR000182">
    <property type="entry name" value="GNAT_dom"/>
</dbReference>
<proteinExistence type="predicted"/>
<dbReference type="Gene3D" id="3.40.630.30">
    <property type="match status" value="1"/>
</dbReference>
<dbReference type="Pfam" id="PF00583">
    <property type="entry name" value="Acetyltransf_1"/>
    <property type="match status" value="1"/>
</dbReference>
<gene>
    <name evidence="2" type="ORF">EI71_01357</name>
</gene>
<dbReference type="PROSITE" id="PS51186">
    <property type="entry name" value="GNAT"/>
    <property type="match status" value="1"/>
</dbReference>
<dbReference type="EMBL" id="QXEV01000015">
    <property type="protein sequence ID" value="RIA75619.1"/>
    <property type="molecule type" value="Genomic_DNA"/>
</dbReference>
<dbReference type="AlphaFoldDB" id="A0A397RT75"/>
<evidence type="ECO:0000313" key="3">
    <source>
        <dbReference type="Proteomes" id="UP000266506"/>
    </source>
</evidence>
<protein>
    <submittedName>
        <fullName evidence="2">Acetyltransferase (GNAT) family protein</fullName>
    </submittedName>
</protein>
<name>A0A397RT75_9MOLU</name>
<reference evidence="2 3" key="1">
    <citation type="submission" date="2018-08" db="EMBL/GenBank/DDBJ databases">
        <title>Genomic Encyclopedia of Archaeal and Bacterial Type Strains, Phase II (KMG-II): from individual species to whole genera.</title>
        <authorList>
            <person name="Goeker M."/>
        </authorList>
    </citation>
    <scope>NUCLEOTIDE SEQUENCE [LARGE SCALE GENOMIC DNA]</scope>
    <source>
        <strain evidence="2 3">ATCC 27112</strain>
    </source>
</reference>
<dbReference type="OrthoDB" id="9792929at2"/>
<organism evidence="2 3">
    <name type="scientific">Anaeroplasma bactoclasticum</name>
    <dbReference type="NCBI Taxonomy" id="2088"/>
    <lineage>
        <taxon>Bacteria</taxon>
        <taxon>Bacillati</taxon>
        <taxon>Mycoplasmatota</taxon>
        <taxon>Mollicutes</taxon>
        <taxon>Anaeroplasmatales</taxon>
        <taxon>Anaeroplasmataceae</taxon>
        <taxon>Anaeroplasma</taxon>
    </lineage>
</organism>
<dbReference type="SUPFAM" id="SSF55729">
    <property type="entry name" value="Acyl-CoA N-acyltransferases (Nat)"/>
    <property type="match status" value="1"/>
</dbReference>
<dbReference type="InterPro" id="IPR016181">
    <property type="entry name" value="Acyl_CoA_acyltransferase"/>
</dbReference>
<keyword evidence="3" id="KW-1185">Reference proteome</keyword>
<comment type="caution">
    <text evidence="2">The sequence shown here is derived from an EMBL/GenBank/DDBJ whole genome shotgun (WGS) entry which is preliminary data.</text>
</comment>
<dbReference type="GO" id="GO:0016747">
    <property type="term" value="F:acyltransferase activity, transferring groups other than amino-acyl groups"/>
    <property type="evidence" value="ECO:0007669"/>
    <property type="project" value="InterPro"/>
</dbReference>